<evidence type="ECO:0000256" key="7">
    <source>
        <dbReference type="HAMAP-Rule" id="MF_00415"/>
    </source>
</evidence>
<sequence>MKKMNKLCAMLILCTVILMSFPLQVNAESLWVDDSSGLNLFADRKARLVGDSLTIIIKESSNASRSGSSNNSKSGSNTLAAGTGIFDFLAAASASGEDKFQSSGKITNTNTVTGKITVQVTEVKPNGNLVVSGTQSIKQNTDLHTITITGIVRPDDIAADNTVLSSYVANAEMKFDGKGPINAKQRQGILTQIFNILF</sequence>
<dbReference type="PANTHER" id="PTHR34933">
    <property type="entry name" value="FLAGELLAR L-RING PROTEIN"/>
    <property type="match status" value="1"/>
</dbReference>
<evidence type="ECO:0000256" key="4">
    <source>
        <dbReference type="ARBA" id="ARBA00023136"/>
    </source>
</evidence>
<evidence type="ECO:0000256" key="6">
    <source>
        <dbReference type="ARBA" id="ARBA00023237"/>
    </source>
</evidence>
<comment type="subcellular location">
    <subcellularLocation>
        <location evidence="7">Cell outer membrane</location>
    </subcellularLocation>
    <subcellularLocation>
        <location evidence="7">Bacterial flagellum basal body</location>
    </subcellularLocation>
</comment>
<protein>
    <recommendedName>
        <fullName evidence="7">Flagellar L-ring protein</fullName>
    </recommendedName>
    <alternativeName>
        <fullName evidence="7">Basal body L-ring protein</fullName>
    </alternativeName>
</protein>
<comment type="similarity">
    <text evidence="2 7">Belongs to the FlgH family.</text>
</comment>
<comment type="function">
    <text evidence="1 7">Assembles around the rod to form the L-ring and probably protects the motor/basal body from shearing forces during rotation.</text>
</comment>
<comment type="subunit">
    <text evidence="7">The basal body constitutes a major portion of the flagellar organelle and consists of four rings (L,P,S, and M) mounted on a central rod.</text>
</comment>
<dbReference type="AlphaFoldDB" id="A0A9Y2EU31"/>
<dbReference type="RefSeq" id="WP_147667039.1">
    <property type="nucleotide sequence ID" value="NZ_CP120678.1"/>
</dbReference>
<dbReference type="PANTHER" id="PTHR34933:SF1">
    <property type="entry name" value="FLAGELLAR L-RING PROTEIN"/>
    <property type="match status" value="1"/>
</dbReference>
<name>A0A9Y2EU31_9FIRM</name>
<evidence type="ECO:0000256" key="5">
    <source>
        <dbReference type="ARBA" id="ARBA00023143"/>
    </source>
</evidence>
<evidence type="ECO:0000256" key="3">
    <source>
        <dbReference type="ARBA" id="ARBA00022729"/>
    </source>
</evidence>
<dbReference type="KEGG" id="sgbi:P3F81_01440"/>
<evidence type="ECO:0000313" key="9">
    <source>
        <dbReference type="EMBL" id="WIW71015.1"/>
    </source>
</evidence>
<proteinExistence type="inferred from homology"/>
<feature type="chain" id="PRO_5040939876" description="Flagellar L-ring protein" evidence="8">
    <location>
        <begin position="28"/>
        <end position="198"/>
    </location>
</feature>
<gene>
    <name evidence="7" type="primary">flgH</name>
    <name evidence="9" type="ORF">P3F81_01440</name>
</gene>
<evidence type="ECO:0000313" key="10">
    <source>
        <dbReference type="Proteomes" id="UP001243623"/>
    </source>
</evidence>
<keyword evidence="9" id="KW-0969">Cilium</keyword>
<organism evidence="9 10">
    <name type="scientific">Selenobaculum gibii</name>
    <dbReference type="NCBI Taxonomy" id="3054208"/>
    <lineage>
        <taxon>Bacteria</taxon>
        <taxon>Bacillati</taxon>
        <taxon>Bacillota</taxon>
        <taxon>Negativicutes</taxon>
        <taxon>Selenomonadales</taxon>
        <taxon>Selenomonadaceae</taxon>
        <taxon>Selenobaculum</taxon>
    </lineage>
</organism>
<feature type="signal peptide" evidence="8">
    <location>
        <begin position="1"/>
        <end position="27"/>
    </location>
</feature>
<evidence type="ECO:0000256" key="2">
    <source>
        <dbReference type="ARBA" id="ARBA00006929"/>
    </source>
</evidence>
<dbReference type="GO" id="GO:0009279">
    <property type="term" value="C:cell outer membrane"/>
    <property type="evidence" value="ECO:0007669"/>
    <property type="project" value="UniProtKB-SubCell"/>
</dbReference>
<dbReference type="PRINTS" id="PR01008">
    <property type="entry name" value="FLGLRINGFLGH"/>
</dbReference>
<dbReference type="Proteomes" id="UP001243623">
    <property type="component" value="Chromosome"/>
</dbReference>
<keyword evidence="9" id="KW-0282">Flagellum</keyword>
<reference evidence="9" key="1">
    <citation type="submission" date="2023-03" db="EMBL/GenBank/DDBJ databases">
        <title>Selenobaculum gbiensis gen. nov. sp. nov., a new bacterium isolated from the gut microbiota of IBD patient.</title>
        <authorList>
            <person name="Yeo S."/>
            <person name="Park H."/>
            <person name="Huh C.S."/>
        </authorList>
    </citation>
    <scope>NUCLEOTIDE SEQUENCE</scope>
    <source>
        <strain evidence="9">ICN-92133</strain>
    </source>
</reference>
<evidence type="ECO:0000256" key="1">
    <source>
        <dbReference type="ARBA" id="ARBA00002591"/>
    </source>
</evidence>
<keyword evidence="4 7" id="KW-0472">Membrane</keyword>
<keyword evidence="6 7" id="KW-0998">Cell outer membrane</keyword>
<dbReference type="GO" id="GO:0071973">
    <property type="term" value="P:bacterial-type flagellum-dependent cell motility"/>
    <property type="evidence" value="ECO:0007669"/>
    <property type="project" value="InterPro"/>
</dbReference>
<keyword evidence="9" id="KW-0966">Cell projection</keyword>
<dbReference type="HAMAP" id="MF_00415">
    <property type="entry name" value="FlgH"/>
    <property type="match status" value="1"/>
</dbReference>
<evidence type="ECO:0000256" key="8">
    <source>
        <dbReference type="SAM" id="SignalP"/>
    </source>
</evidence>
<dbReference type="Pfam" id="PF02107">
    <property type="entry name" value="FlgH"/>
    <property type="match status" value="1"/>
</dbReference>
<dbReference type="InterPro" id="IPR000527">
    <property type="entry name" value="Flag_Lring"/>
</dbReference>
<accession>A0A9Y2EU31</accession>
<dbReference type="EMBL" id="CP120678">
    <property type="protein sequence ID" value="WIW71015.1"/>
    <property type="molecule type" value="Genomic_DNA"/>
</dbReference>
<dbReference type="GO" id="GO:0003774">
    <property type="term" value="F:cytoskeletal motor activity"/>
    <property type="evidence" value="ECO:0007669"/>
    <property type="project" value="InterPro"/>
</dbReference>
<dbReference type="GO" id="GO:0009427">
    <property type="term" value="C:bacterial-type flagellum basal body, distal rod, L ring"/>
    <property type="evidence" value="ECO:0007669"/>
    <property type="project" value="InterPro"/>
</dbReference>
<keyword evidence="5 7" id="KW-0975">Bacterial flagellum</keyword>
<keyword evidence="3 8" id="KW-0732">Signal</keyword>
<keyword evidence="10" id="KW-1185">Reference proteome</keyword>